<organism evidence="1">
    <name type="scientific">Anguilla anguilla</name>
    <name type="common">European freshwater eel</name>
    <name type="synonym">Muraena anguilla</name>
    <dbReference type="NCBI Taxonomy" id="7936"/>
    <lineage>
        <taxon>Eukaryota</taxon>
        <taxon>Metazoa</taxon>
        <taxon>Chordata</taxon>
        <taxon>Craniata</taxon>
        <taxon>Vertebrata</taxon>
        <taxon>Euteleostomi</taxon>
        <taxon>Actinopterygii</taxon>
        <taxon>Neopterygii</taxon>
        <taxon>Teleostei</taxon>
        <taxon>Anguilliformes</taxon>
        <taxon>Anguillidae</taxon>
        <taxon>Anguilla</taxon>
    </lineage>
</organism>
<name>A0A0E9WUI8_ANGAN</name>
<dbReference type="AlphaFoldDB" id="A0A0E9WUI8"/>
<accession>A0A0E9WUI8</accession>
<sequence>MFSRLKLSNLSSCSRSVKVYLICWQTATAETIRLLVSVKEWIADSKCFMTPILGQHL</sequence>
<proteinExistence type="predicted"/>
<protein>
    <submittedName>
        <fullName evidence="1">Uncharacterized protein</fullName>
    </submittedName>
</protein>
<reference evidence="1" key="2">
    <citation type="journal article" date="2015" name="Fish Shellfish Immunol.">
        <title>Early steps in the European eel (Anguilla anguilla)-Vibrio vulnificus interaction in the gills: Role of the RtxA13 toxin.</title>
        <authorList>
            <person name="Callol A."/>
            <person name="Pajuelo D."/>
            <person name="Ebbesson L."/>
            <person name="Teles M."/>
            <person name="MacKenzie S."/>
            <person name="Amaro C."/>
        </authorList>
    </citation>
    <scope>NUCLEOTIDE SEQUENCE</scope>
</reference>
<reference evidence="1" key="1">
    <citation type="submission" date="2014-11" db="EMBL/GenBank/DDBJ databases">
        <authorList>
            <person name="Amaro Gonzalez C."/>
        </authorList>
    </citation>
    <scope>NUCLEOTIDE SEQUENCE</scope>
</reference>
<dbReference type="EMBL" id="GBXM01014671">
    <property type="protein sequence ID" value="JAH93906.1"/>
    <property type="molecule type" value="Transcribed_RNA"/>
</dbReference>
<evidence type="ECO:0000313" key="1">
    <source>
        <dbReference type="EMBL" id="JAH93906.1"/>
    </source>
</evidence>